<dbReference type="InterPro" id="IPR036423">
    <property type="entry name" value="SOD-like_Cu/Zn_dom_sf"/>
</dbReference>
<dbReference type="Gene3D" id="2.60.40.200">
    <property type="entry name" value="Superoxide dismutase, copper/zinc binding domain"/>
    <property type="match status" value="1"/>
</dbReference>
<dbReference type="Proteomes" id="UP001620626">
    <property type="component" value="Unassembled WGS sequence"/>
</dbReference>
<keyword evidence="2" id="KW-1185">Reference proteome</keyword>
<dbReference type="AlphaFoldDB" id="A0ABD2JKH3"/>
<dbReference type="PANTHER" id="PTHR10003">
    <property type="entry name" value="SUPEROXIDE DISMUTASE CU-ZN -RELATED"/>
    <property type="match status" value="1"/>
</dbReference>
<protein>
    <submittedName>
        <fullName evidence="1">Uncharacterized protein</fullName>
    </submittedName>
</protein>
<evidence type="ECO:0000313" key="1">
    <source>
        <dbReference type="EMBL" id="KAL3091106.1"/>
    </source>
</evidence>
<organism evidence="1 2">
    <name type="scientific">Heterodera trifolii</name>
    <dbReference type="NCBI Taxonomy" id="157864"/>
    <lineage>
        <taxon>Eukaryota</taxon>
        <taxon>Metazoa</taxon>
        <taxon>Ecdysozoa</taxon>
        <taxon>Nematoda</taxon>
        <taxon>Chromadorea</taxon>
        <taxon>Rhabditida</taxon>
        <taxon>Tylenchina</taxon>
        <taxon>Tylenchomorpha</taxon>
        <taxon>Tylenchoidea</taxon>
        <taxon>Heteroderidae</taxon>
        <taxon>Heteroderinae</taxon>
        <taxon>Heterodera</taxon>
    </lineage>
</organism>
<gene>
    <name evidence="1" type="ORF">niasHT_027866</name>
</gene>
<accession>A0ABD2JKH3</accession>
<name>A0ABD2JKH3_9BILA</name>
<evidence type="ECO:0000313" key="2">
    <source>
        <dbReference type="Proteomes" id="UP001620626"/>
    </source>
</evidence>
<comment type="caution">
    <text evidence="1">The sequence shown here is derived from an EMBL/GenBank/DDBJ whole genome shotgun (WGS) entry which is preliminary data.</text>
</comment>
<dbReference type="EMBL" id="JBICBT010000950">
    <property type="protein sequence ID" value="KAL3091106.1"/>
    <property type="molecule type" value="Genomic_DNA"/>
</dbReference>
<reference evidence="1 2" key="1">
    <citation type="submission" date="2024-10" db="EMBL/GenBank/DDBJ databases">
        <authorList>
            <person name="Kim D."/>
        </authorList>
    </citation>
    <scope>NUCLEOTIDE SEQUENCE [LARGE SCALE GENOMIC DNA]</scope>
    <source>
        <strain evidence="1">BH-2024</strain>
    </source>
</reference>
<dbReference type="SUPFAM" id="SSF49329">
    <property type="entry name" value="Cu,Zn superoxide dismutase-like"/>
    <property type="match status" value="1"/>
</dbReference>
<sequence length="332" mass="35669">MGELIDVKSLPPLLQKARTSTAWKVVLVAATADTNCSRFLDEFVKLLDRLPEDDRHAGVVGNVAAGPGQAAGFDPDSRLLLVLATKNLLEMDGSKKTVSGGGTLGDGLPPEFISGFMRLVGFYQQIILSESAEVWRCVIYTHNDDCKKFFEEMSAVLRLANEIQFSFKKAFCTLSDEVLPAKMHGHVAFTQYAGGSLVVKGTLFGLSRQNVYLINVYIYGDTSNGSVSVGTPFAADEQNSLLIEIDTSATIGNEDIFEFSCDHFSLFGVNSIIGRALVLRKTGEGSVPCKTGEVAGSSVKRIKLSVSDESEKVAWGIIGIAEITPADLDVAG</sequence>
<proteinExistence type="predicted"/>
<dbReference type="InterPro" id="IPR024134">
    <property type="entry name" value="SOD_Cu/Zn_/chaperone"/>
</dbReference>